<evidence type="ECO:0000256" key="5">
    <source>
        <dbReference type="ARBA" id="ARBA00023136"/>
    </source>
</evidence>
<feature type="transmembrane region" description="Helical" evidence="6">
    <location>
        <begin position="359"/>
        <end position="379"/>
    </location>
</feature>
<evidence type="ECO:0000256" key="4">
    <source>
        <dbReference type="ARBA" id="ARBA00022989"/>
    </source>
</evidence>
<name>A0A1H3WWG8_9FIRM</name>
<dbReference type="InterPro" id="IPR002528">
    <property type="entry name" value="MATE_fam"/>
</dbReference>
<gene>
    <name evidence="7" type="ORF">SAMN04515656_101119</name>
</gene>
<protein>
    <submittedName>
        <fullName evidence="7">Na+-driven multidrug efflux pump</fullName>
    </submittedName>
</protein>
<comment type="subcellular location">
    <subcellularLocation>
        <location evidence="1">Cell membrane</location>
        <topology evidence="1">Multi-pass membrane protein</topology>
    </subcellularLocation>
</comment>
<dbReference type="RefSeq" id="WP_090304124.1">
    <property type="nucleotide sequence ID" value="NZ_FNRK01000001.1"/>
</dbReference>
<sequence length="454" mass="50637">MPLLNEKPKSLLFKFITASLIGALMISLYSFIDIIFISIIEGSIAGIILSRTIPLWMIINGFGYLFGIGGSILTAVAAGRGDDNEANQYFMVTMIAAVILSVTLWFSFNFFQDSILSFLSGGDLAILQLIRLYTFYMRLGFPVYILFITTACFVRYDNSPYWVVLATVVASVFNIFGDYFFTFVLELGIVGIGLSTTLSQIIGLIILMLHFFSSRCTIHLVDMTHFGHKLWNIIKTGAPTFISYCSFGTLVALLIIVSKAKGTLPEAYYYAIPISSFIWNILTVMRSYAFAIGRATTPLLAKNYGAGLRTRVSALNRRTIAICFVICGIVAATLCFFPKEVTNLFIQSTHPEMDAMIPVIFRQLSLAFIFTFYNIYVIYYYQCILRPGKALLLSLLQGIILPGLCVTLIPTLFGMYALSYSIPISEFLATLIITTSLLLDYRRTALVPDYMSKA</sequence>
<feature type="transmembrane region" description="Helical" evidence="6">
    <location>
        <begin position="233"/>
        <end position="256"/>
    </location>
</feature>
<dbReference type="Proteomes" id="UP000199394">
    <property type="component" value="Unassembled WGS sequence"/>
</dbReference>
<dbReference type="OrthoDB" id="305360at2"/>
<keyword evidence="8" id="KW-1185">Reference proteome</keyword>
<proteinExistence type="predicted"/>
<dbReference type="GO" id="GO:0042910">
    <property type="term" value="F:xenobiotic transmembrane transporter activity"/>
    <property type="evidence" value="ECO:0007669"/>
    <property type="project" value="InterPro"/>
</dbReference>
<feature type="transmembrane region" description="Helical" evidence="6">
    <location>
        <begin position="12"/>
        <end position="40"/>
    </location>
</feature>
<feature type="transmembrane region" description="Helical" evidence="6">
    <location>
        <begin position="89"/>
        <end position="108"/>
    </location>
</feature>
<dbReference type="InterPro" id="IPR051327">
    <property type="entry name" value="MATE_MepA_subfamily"/>
</dbReference>
<keyword evidence="3 6" id="KW-0812">Transmembrane</keyword>
<evidence type="ECO:0000256" key="1">
    <source>
        <dbReference type="ARBA" id="ARBA00004651"/>
    </source>
</evidence>
<dbReference type="EMBL" id="FNRK01000001">
    <property type="protein sequence ID" value="SDZ91479.1"/>
    <property type="molecule type" value="Genomic_DNA"/>
</dbReference>
<feature type="transmembrane region" description="Helical" evidence="6">
    <location>
        <begin position="187"/>
        <end position="212"/>
    </location>
</feature>
<accession>A0A1H3WWG8</accession>
<dbReference type="PANTHER" id="PTHR43823">
    <property type="entry name" value="SPORULATION PROTEIN YKVU"/>
    <property type="match status" value="1"/>
</dbReference>
<evidence type="ECO:0000256" key="2">
    <source>
        <dbReference type="ARBA" id="ARBA00022475"/>
    </source>
</evidence>
<feature type="transmembrane region" description="Helical" evidence="6">
    <location>
        <begin position="135"/>
        <end position="154"/>
    </location>
</feature>
<feature type="transmembrane region" description="Helical" evidence="6">
    <location>
        <begin position="319"/>
        <end position="339"/>
    </location>
</feature>
<dbReference type="GO" id="GO:0015297">
    <property type="term" value="F:antiporter activity"/>
    <property type="evidence" value="ECO:0007669"/>
    <property type="project" value="InterPro"/>
</dbReference>
<dbReference type="PANTHER" id="PTHR43823:SF3">
    <property type="entry name" value="MULTIDRUG EXPORT PROTEIN MEPA"/>
    <property type="match status" value="1"/>
</dbReference>
<keyword evidence="4 6" id="KW-1133">Transmembrane helix</keyword>
<feature type="transmembrane region" description="Helical" evidence="6">
    <location>
        <begin position="422"/>
        <end position="441"/>
    </location>
</feature>
<feature type="transmembrane region" description="Helical" evidence="6">
    <location>
        <begin position="55"/>
        <end position="77"/>
    </location>
</feature>
<dbReference type="STRING" id="81409.SAMN04515656_101119"/>
<feature type="transmembrane region" description="Helical" evidence="6">
    <location>
        <begin position="391"/>
        <end position="416"/>
    </location>
</feature>
<dbReference type="AlphaFoldDB" id="A0A1H3WWG8"/>
<organism evidence="7 8">
    <name type="scientific">Eubacterium aggregans</name>
    <dbReference type="NCBI Taxonomy" id="81409"/>
    <lineage>
        <taxon>Bacteria</taxon>
        <taxon>Bacillati</taxon>
        <taxon>Bacillota</taxon>
        <taxon>Clostridia</taxon>
        <taxon>Eubacteriales</taxon>
        <taxon>Eubacteriaceae</taxon>
        <taxon>Eubacterium</taxon>
    </lineage>
</organism>
<evidence type="ECO:0000313" key="8">
    <source>
        <dbReference type="Proteomes" id="UP000199394"/>
    </source>
</evidence>
<keyword evidence="5 6" id="KW-0472">Membrane</keyword>
<evidence type="ECO:0000256" key="6">
    <source>
        <dbReference type="SAM" id="Phobius"/>
    </source>
</evidence>
<feature type="transmembrane region" description="Helical" evidence="6">
    <location>
        <begin position="268"/>
        <end position="285"/>
    </location>
</feature>
<dbReference type="GO" id="GO:0005886">
    <property type="term" value="C:plasma membrane"/>
    <property type="evidence" value="ECO:0007669"/>
    <property type="project" value="UniProtKB-SubCell"/>
</dbReference>
<keyword evidence="2" id="KW-1003">Cell membrane</keyword>
<reference evidence="7 8" key="1">
    <citation type="submission" date="2016-10" db="EMBL/GenBank/DDBJ databases">
        <authorList>
            <person name="de Groot N.N."/>
        </authorList>
    </citation>
    <scope>NUCLEOTIDE SEQUENCE [LARGE SCALE GENOMIC DNA]</scope>
    <source>
        <strain evidence="7 8">SR12</strain>
    </source>
</reference>
<feature type="transmembrane region" description="Helical" evidence="6">
    <location>
        <begin position="161"/>
        <end position="181"/>
    </location>
</feature>
<evidence type="ECO:0000256" key="3">
    <source>
        <dbReference type="ARBA" id="ARBA00022692"/>
    </source>
</evidence>
<evidence type="ECO:0000313" key="7">
    <source>
        <dbReference type="EMBL" id="SDZ91479.1"/>
    </source>
</evidence>
<dbReference type="Pfam" id="PF01554">
    <property type="entry name" value="MatE"/>
    <property type="match status" value="2"/>
</dbReference>